<dbReference type="CDD" id="cd01830">
    <property type="entry name" value="XynE_like"/>
    <property type="match status" value="1"/>
</dbReference>
<dbReference type="PATRIC" id="fig|861299.3.peg.5896"/>
<dbReference type="Pfam" id="PF13472">
    <property type="entry name" value="Lipase_GDSL_2"/>
    <property type="match status" value="1"/>
</dbReference>
<keyword evidence="1" id="KW-0732">Signal</keyword>
<evidence type="ECO:0000256" key="1">
    <source>
        <dbReference type="SAM" id="SignalP"/>
    </source>
</evidence>
<gene>
    <name evidence="3" type="ORF">J421_5849</name>
</gene>
<keyword evidence="4" id="KW-1185">Reference proteome</keyword>
<dbReference type="InterPro" id="IPR036514">
    <property type="entry name" value="SGNH_hydro_sf"/>
</dbReference>
<dbReference type="eggNOG" id="COG2755">
    <property type="taxonomic scope" value="Bacteria"/>
</dbReference>
<evidence type="ECO:0000259" key="2">
    <source>
        <dbReference type="Pfam" id="PF13472"/>
    </source>
</evidence>
<dbReference type="EMBL" id="CP007130">
    <property type="protein sequence ID" value="AHG93384.1"/>
    <property type="molecule type" value="Genomic_DNA"/>
</dbReference>
<dbReference type="AlphaFoldDB" id="W0RQX1"/>
<accession>W0RQX1</accession>
<sequence>MPKSTPARVALVLALSTIAASCARTPSRAASAAPVPAWLPTWAPSQSPVAARPAADARDPVPTYANATLRQIVHTTIGGDHVRIRISNEYGDRPITIGSAHVALRTSGSTIDATSDRVLTFGGRPNTIVRAGTVVVSDGVSFPVPTLGDLAVSLYLPDSARTNTRHPLAVQTTYVSRDGDRAAAATFPADTTLRQWIFLAGVEVTNPRAVGTIVAVGNSITDGYAATTDSNRRWPDVLARRLLTAAGEPPRAVVNAGISGNRVLTFGAGPSLVSRFDRDVLMQPGVTHVIVLEGINDISRDAIDSATAQQLIDAHRQLAERAHDRGVVIYGATLTPFTRPAADTRAAEREAKRQAINEWIRHGGAYDGVIDFDAVTRDPAHPGAFLPAYDSGDHLHPSDAGYRAMGEAIDLALFRRRRP</sequence>
<organism evidence="3 4">
    <name type="scientific">Gemmatirosa kalamazoonensis</name>
    <dbReference type="NCBI Taxonomy" id="861299"/>
    <lineage>
        <taxon>Bacteria</taxon>
        <taxon>Pseudomonadati</taxon>
        <taxon>Gemmatimonadota</taxon>
        <taxon>Gemmatimonadia</taxon>
        <taxon>Gemmatimonadales</taxon>
        <taxon>Gemmatimonadaceae</taxon>
        <taxon>Gemmatirosa</taxon>
    </lineage>
</organism>
<dbReference type="RefSeq" id="WP_025414687.1">
    <property type="nucleotide sequence ID" value="NZ_CP007130.1"/>
</dbReference>
<dbReference type="HOGENOM" id="CLU_029872_1_0_0"/>
<dbReference type="InterPro" id="IPR053140">
    <property type="entry name" value="GDSL_Rv0518-like"/>
</dbReference>
<feature type="signal peptide" evidence="1">
    <location>
        <begin position="1"/>
        <end position="32"/>
    </location>
</feature>
<keyword evidence="3" id="KW-0614">Plasmid</keyword>
<protein>
    <submittedName>
        <fullName evidence="3">Lysophospholipase L1</fullName>
    </submittedName>
</protein>
<dbReference type="PANTHER" id="PTHR43784:SF2">
    <property type="entry name" value="GDSL-LIKE LIPASE_ACYLHYDROLASE, PUTATIVE (AFU_ORTHOLOGUE AFUA_2G00820)-RELATED"/>
    <property type="match status" value="1"/>
</dbReference>
<dbReference type="PANTHER" id="PTHR43784">
    <property type="entry name" value="GDSL-LIKE LIPASE/ACYLHYDROLASE, PUTATIVE (AFU_ORTHOLOGUE AFUA_2G00820)-RELATED"/>
    <property type="match status" value="1"/>
</dbReference>
<feature type="chain" id="PRO_5004795853" evidence="1">
    <location>
        <begin position="33"/>
        <end position="419"/>
    </location>
</feature>
<dbReference type="InParanoid" id="W0RQX1"/>
<dbReference type="KEGG" id="gba:J421_5849"/>
<evidence type="ECO:0000313" key="4">
    <source>
        <dbReference type="Proteomes" id="UP000019151"/>
    </source>
</evidence>
<dbReference type="OrthoDB" id="1828825at2"/>
<dbReference type="GO" id="GO:0016788">
    <property type="term" value="F:hydrolase activity, acting on ester bonds"/>
    <property type="evidence" value="ECO:0007669"/>
    <property type="project" value="UniProtKB-ARBA"/>
</dbReference>
<feature type="domain" description="SGNH hydrolase-type esterase" evidence="2">
    <location>
        <begin position="215"/>
        <end position="404"/>
    </location>
</feature>
<dbReference type="Gene3D" id="3.40.50.1110">
    <property type="entry name" value="SGNH hydrolase"/>
    <property type="match status" value="1"/>
</dbReference>
<proteinExistence type="predicted"/>
<geneLocation type="plasmid" evidence="3 4">
    <name>2</name>
</geneLocation>
<dbReference type="Proteomes" id="UP000019151">
    <property type="component" value="Plasmid 2"/>
</dbReference>
<reference evidence="3 4" key="1">
    <citation type="journal article" date="2014" name="Genome Announc.">
        <title>Genome Sequence and Methylome of Soil Bacterium Gemmatirosa kalamazoonensis KBS708T, a Member of the Rarely Cultivated Gemmatimonadetes Phylum.</title>
        <authorList>
            <person name="Debruyn J.M."/>
            <person name="Radosevich M."/>
            <person name="Wommack K.E."/>
            <person name="Polson S.W."/>
            <person name="Hauser L.J."/>
            <person name="Fawaz M.N."/>
            <person name="Korlach J."/>
            <person name="Tsai Y.C."/>
        </authorList>
    </citation>
    <scope>NUCLEOTIDE SEQUENCE [LARGE SCALE GENOMIC DNA]</scope>
    <source>
        <strain evidence="3 4">KBS708</strain>
        <plasmid evidence="4">Plasmid 2</plasmid>
    </source>
</reference>
<dbReference type="SUPFAM" id="SSF52266">
    <property type="entry name" value="SGNH hydrolase"/>
    <property type="match status" value="1"/>
</dbReference>
<evidence type="ECO:0000313" key="3">
    <source>
        <dbReference type="EMBL" id="AHG93384.1"/>
    </source>
</evidence>
<dbReference type="PROSITE" id="PS51257">
    <property type="entry name" value="PROKAR_LIPOPROTEIN"/>
    <property type="match status" value="1"/>
</dbReference>
<dbReference type="InterPro" id="IPR013830">
    <property type="entry name" value="SGNH_hydro"/>
</dbReference>
<name>W0RQX1_9BACT</name>